<name>A0AAD9MUH9_9ANNE</name>
<dbReference type="Proteomes" id="UP001208570">
    <property type="component" value="Unassembled WGS sequence"/>
</dbReference>
<organism evidence="1 2">
    <name type="scientific">Paralvinella palmiformis</name>
    <dbReference type="NCBI Taxonomy" id="53620"/>
    <lineage>
        <taxon>Eukaryota</taxon>
        <taxon>Metazoa</taxon>
        <taxon>Spiralia</taxon>
        <taxon>Lophotrochozoa</taxon>
        <taxon>Annelida</taxon>
        <taxon>Polychaeta</taxon>
        <taxon>Sedentaria</taxon>
        <taxon>Canalipalpata</taxon>
        <taxon>Terebellida</taxon>
        <taxon>Terebelliformia</taxon>
        <taxon>Alvinellidae</taxon>
        <taxon>Paralvinella</taxon>
    </lineage>
</organism>
<dbReference type="AlphaFoldDB" id="A0AAD9MUH9"/>
<keyword evidence="2" id="KW-1185">Reference proteome</keyword>
<comment type="caution">
    <text evidence="1">The sequence shown here is derived from an EMBL/GenBank/DDBJ whole genome shotgun (WGS) entry which is preliminary data.</text>
</comment>
<evidence type="ECO:0000313" key="2">
    <source>
        <dbReference type="Proteomes" id="UP001208570"/>
    </source>
</evidence>
<gene>
    <name evidence="1" type="ORF">LSH36_745g02045</name>
</gene>
<reference evidence="1" key="1">
    <citation type="journal article" date="2023" name="Mol. Biol. Evol.">
        <title>Third-Generation Sequencing Reveals the Adaptive Role of the Epigenome in Three Deep-Sea Polychaetes.</title>
        <authorList>
            <person name="Perez M."/>
            <person name="Aroh O."/>
            <person name="Sun Y."/>
            <person name="Lan Y."/>
            <person name="Juniper S.K."/>
            <person name="Young C.R."/>
            <person name="Angers B."/>
            <person name="Qian P.Y."/>
        </authorList>
    </citation>
    <scope>NUCLEOTIDE SEQUENCE</scope>
    <source>
        <strain evidence="1">P08H-3</strain>
    </source>
</reference>
<sequence length="57" mass="6880">MCMLQSTNEDTKLHLRHNKLRIKMLTQLERNLTLNHLYNLNLKNMDIMIINLKCLDQ</sequence>
<evidence type="ECO:0000313" key="1">
    <source>
        <dbReference type="EMBL" id="KAK2144593.1"/>
    </source>
</evidence>
<accession>A0AAD9MUH9</accession>
<proteinExistence type="predicted"/>
<protein>
    <submittedName>
        <fullName evidence="1">Uncharacterized protein</fullName>
    </submittedName>
</protein>
<feature type="non-terminal residue" evidence="1">
    <location>
        <position position="57"/>
    </location>
</feature>
<dbReference type="EMBL" id="JAODUP010000745">
    <property type="protein sequence ID" value="KAK2144593.1"/>
    <property type="molecule type" value="Genomic_DNA"/>
</dbReference>